<feature type="chain" id="PRO_5047508809" evidence="1">
    <location>
        <begin position="23"/>
        <end position="197"/>
    </location>
</feature>
<dbReference type="InterPro" id="IPR024409">
    <property type="entry name" value="DUF3833"/>
</dbReference>
<reference evidence="2" key="1">
    <citation type="submission" date="2021-04" db="EMBL/GenBank/DDBJ databases">
        <title>Oceanospirillales bacteria with DddD are important DMSP degraders in coastal seawater.</title>
        <authorList>
            <person name="Liu J."/>
        </authorList>
    </citation>
    <scope>NUCLEOTIDE SEQUENCE</scope>
    <source>
        <strain evidence="2">GY6</strain>
    </source>
</reference>
<organism evidence="2 3">
    <name type="scientific">Amphritea atlantica</name>
    <dbReference type="NCBI Taxonomy" id="355243"/>
    <lineage>
        <taxon>Bacteria</taxon>
        <taxon>Pseudomonadati</taxon>
        <taxon>Pseudomonadota</taxon>
        <taxon>Gammaproteobacteria</taxon>
        <taxon>Oceanospirillales</taxon>
        <taxon>Oceanospirillaceae</taxon>
        <taxon>Amphritea</taxon>
    </lineage>
</organism>
<proteinExistence type="predicted"/>
<gene>
    <name evidence="2" type="ORF">KDX31_04795</name>
</gene>
<keyword evidence="1" id="KW-0732">Signal</keyword>
<keyword evidence="3" id="KW-1185">Reference proteome</keyword>
<protein>
    <submittedName>
        <fullName evidence="2">DUF3833 domain-containing protein</fullName>
    </submittedName>
</protein>
<dbReference type="Pfam" id="PF12915">
    <property type="entry name" value="DUF3833"/>
    <property type="match status" value="1"/>
</dbReference>
<accession>A0ABY5GWF9</accession>
<evidence type="ECO:0000313" key="2">
    <source>
        <dbReference type="EMBL" id="UTW04333.1"/>
    </source>
</evidence>
<evidence type="ECO:0000256" key="1">
    <source>
        <dbReference type="SAM" id="SignalP"/>
    </source>
</evidence>
<name>A0ABY5GWF9_9GAMM</name>
<dbReference type="EMBL" id="CP073344">
    <property type="protein sequence ID" value="UTW04333.1"/>
    <property type="molecule type" value="Genomic_DNA"/>
</dbReference>
<sequence length="197" mass="22205">MTHTALLLALALAAFLILPGCASSLDDYRDEQPSLELDQFFDGRLVAYGMVQDFSGKVTRRFRADISAQWQEEKGTLDERFFFSDGEQQSRCWTIVKQGNRYRGTAGDIVGEALGEVQGNTLNWRYTLQVPVNGRVWNIALDDWLYLIDENNLINRTKMKKFGLPVGQLTLHIRKLSDGEVSQTLPSESGCNPQEGI</sequence>
<feature type="signal peptide" evidence="1">
    <location>
        <begin position="1"/>
        <end position="22"/>
    </location>
</feature>
<evidence type="ECO:0000313" key="3">
    <source>
        <dbReference type="Proteomes" id="UP001059950"/>
    </source>
</evidence>
<dbReference type="Proteomes" id="UP001059950">
    <property type="component" value="Chromosome"/>
</dbReference>